<keyword evidence="1" id="KW-0732">Signal</keyword>
<feature type="signal peptide" evidence="1">
    <location>
        <begin position="1"/>
        <end position="26"/>
    </location>
</feature>
<dbReference type="InterPro" id="IPR036709">
    <property type="entry name" value="Autotransporte_beta_dom_sf"/>
</dbReference>
<proteinExistence type="predicted"/>
<dbReference type="InterPro" id="IPR005546">
    <property type="entry name" value="Autotransporte_beta"/>
</dbReference>
<organism evidence="3 4">
    <name type="scientific">Pseudomonas yamanorum</name>
    <dbReference type="NCBI Taxonomy" id="515393"/>
    <lineage>
        <taxon>Bacteria</taxon>
        <taxon>Pseudomonadati</taxon>
        <taxon>Pseudomonadota</taxon>
        <taxon>Gammaproteobacteria</taxon>
        <taxon>Pseudomonadales</taxon>
        <taxon>Pseudomonadaceae</taxon>
        <taxon>Pseudomonas</taxon>
    </lineage>
</organism>
<dbReference type="GO" id="GO:0019867">
    <property type="term" value="C:outer membrane"/>
    <property type="evidence" value="ECO:0007669"/>
    <property type="project" value="InterPro"/>
</dbReference>
<comment type="caution">
    <text evidence="3">The sequence shown here is derived from an EMBL/GenBank/DDBJ whole genome shotgun (WGS) entry which is preliminary data.</text>
</comment>
<dbReference type="SMART" id="SM00869">
    <property type="entry name" value="Autotransporter"/>
    <property type="match status" value="1"/>
</dbReference>
<feature type="domain" description="Autotransporter" evidence="2">
    <location>
        <begin position="151"/>
        <end position="434"/>
    </location>
</feature>
<dbReference type="Gene3D" id="2.40.128.130">
    <property type="entry name" value="Autotransporter beta-domain"/>
    <property type="match status" value="1"/>
</dbReference>
<gene>
    <name evidence="3" type="ORF">HX828_00960</name>
</gene>
<evidence type="ECO:0000256" key="1">
    <source>
        <dbReference type="SAM" id="SignalP"/>
    </source>
</evidence>
<name>A0A7Y8F844_9PSED</name>
<evidence type="ECO:0000259" key="2">
    <source>
        <dbReference type="PROSITE" id="PS51208"/>
    </source>
</evidence>
<evidence type="ECO:0000313" key="3">
    <source>
        <dbReference type="EMBL" id="NWE74104.1"/>
    </source>
</evidence>
<dbReference type="Proteomes" id="UP000537188">
    <property type="component" value="Unassembled WGS sequence"/>
</dbReference>
<dbReference type="InterPro" id="IPR006315">
    <property type="entry name" value="OM_autotransptr_brl_dom"/>
</dbReference>
<dbReference type="RefSeq" id="WP_177112342.1">
    <property type="nucleotide sequence ID" value="NZ_JACARF010000001.1"/>
</dbReference>
<dbReference type="PROSITE" id="PS51208">
    <property type="entry name" value="AUTOTRANSPORTER"/>
    <property type="match status" value="1"/>
</dbReference>
<reference evidence="3 4" key="1">
    <citation type="submission" date="2020-04" db="EMBL/GenBank/DDBJ databases">
        <title>Molecular characterization of pseudomonads from Agaricus bisporus reveal novel blotch 2 pathogens in Western Europe.</title>
        <authorList>
            <person name="Taparia T."/>
            <person name="Krijger M."/>
            <person name="Haynes E."/>
            <person name="Elpinstone J.G."/>
            <person name="Noble R."/>
            <person name="Van Der Wolf J."/>
        </authorList>
    </citation>
    <scope>NUCLEOTIDE SEQUENCE [LARGE SCALE GENOMIC DNA]</scope>
    <source>
        <strain evidence="3 4">IPO3781</strain>
    </source>
</reference>
<sequence>MPFIKKKIAFAITLTLGLASVQHALARGDIEPDSEWITRTPVGGYPAHPEPSHDFHFADHATTHNGQSIARVLDHALDTLLASGELNEWEEYEVENFARELGNLQPGRLGAFLEQLAGSQNANLAAATQNSQKALNNSLLSAMRQLSDTHNTGDAPRVWLQGLENSGKLYGQHGGLGLRQHTQGLVLGTDWAVDHAWRVGVLGAKSASDLSANRFNGTLDSWHLGGYAVRQDGPLALRLGAIHSSHTGENKRSVDFNLVDYREQLSGKYSAQSQNTFAELGYQLGTDGFSAEPFGGLGYQRYHRGRYQEKGGINALNVDKQTQQNLSSTFGVRLASAYTLDGQMVLKPHLSTSWKHLYGDVGSRVRQSSAWVKRPGFNSNFTIEGASLDRDSVAIHTGLDLALSKRHTVGLAYTAEFASSSRNQGLTGQWTLAF</sequence>
<protein>
    <submittedName>
        <fullName evidence="3">Autotransporter outer membrane beta-barrel domain-containing protein</fullName>
    </submittedName>
</protein>
<evidence type="ECO:0000313" key="4">
    <source>
        <dbReference type="Proteomes" id="UP000537188"/>
    </source>
</evidence>
<dbReference type="EMBL" id="JACARF010000001">
    <property type="protein sequence ID" value="NWE74104.1"/>
    <property type="molecule type" value="Genomic_DNA"/>
</dbReference>
<accession>A0A7Y8F844</accession>
<dbReference type="AlphaFoldDB" id="A0A7Y8F844"/>
<dbReference type="SUPFAM" id="SSF103515">
    <property type="entry name" value="Autotransporter"/>
    <property type="match status" value="1"/>
</dbReference>
<dbReference type="Pfam" id="PF03797">
    <property type="entry name" value="Autotransporter"/>
    <property type="match status" value="1"/>
</dbReference>
<dbReference type="NCBIfam" id="TIGR01414">
    <property type="entry name" value="autotrans_barl"/>
    <property type="match status" value="1"/>
</dbReference>
<feature type="chain" id="PRO_5030872118" evidence="1">
    <location>
        <begin position="27"/>
        <end position="434"/>
    </location>
</feature>